<evidence type="ECO:0000313" key="1">
    <source>
        <dbReference type="EMBL" id="GGK16307.1"/>
    </source>
</evidence>
<reference evidence="2" key="1">
    <citation type="journal article" date="2019" name="Int. J. Syst. Evol. Microbiol.">
        <title>The Global Catalogue of Microorganisms (GCM) 10K type strain sequencing project: providing services to taxonomists for standard genome sequencing and annotation.</title>
        <authorList>
            <consortium name="The Broad Institute Genomics Platform"/>
            <consortium name="The Broad Institute Genome Sequencing Center for Infectious Disease"/>
            <person name="Wu L."/>
            <person name="Ma J."/>
        </authorList>
    </citation>
    <scope>NUCLEOTIDE SEQUENCE [LARGE SCALE GENOMIC DNA]</scope>
    <source>
        <strain evidence="2">CGMCC 4.7275</strain>
    </source>
</reference>
<accession>A0ABQ2EM63</accession>
<dbReference type="Proteomes" id="UP000660265">
    <property type="component" value="Unassembled WGS sequence"/>
</dbReference>
<protein>
    <submittedName>
        <fullName evidence="1">Uncharacterized protein</fullName>
    </submittedName>
</protein>
<name>A0ABQ2EM63_9ACTN</name>
<evidence type="ECO:0000313" key="2">
    <source>
        <dbReference type="Proteomes" id="UP000660265"/>
    </source>
</evidence>
<keyword evidence="2" id="KW-1185">Reference proteome</keyword>
<sequence length="58" mass="6283">MAPDDTSAGLALRTGPGRAFESLFFGHFDPEEAVVEWEYRLAGCGARELVEAGEPRTV</sequence>
<proteinExistence type="predicted"/>
<gene>
    <name evidence="1" type="ORF">GCM10011583_55260</name>
</gene>
<dbReference type="EMBL" id="BMMV01000021">
    <property type="protein sequence ID" value="GGK16307.1"/>
    <property type="molecule type" value="Genomic_DNA"/>
</dbReference>
<organism evidence="1 2">
    <name type="scientific">Streptomyces camponoticapitis</name>
    <dbReference type="NCBI Taxonomy" id="1616125"/>
    <lineage>
        <taxon>Bacteria</taxon>
        <taxon>Bacillati</taxon>
        <taxon>Actinomycetota</taxon>
        <taxon>Actinomycetes</taxon>
        <taxon>Kitasatosporales</taxon>
        <taxon>Streptomycetaceae</taxon>
        <taxon>Streptomyces</taxon>
    </lineage>
</organism>
<comment type="caution">
    <text evidence="1">The sequence shown here is derived from an EMBL/GenBank/DDBJ whole genome shotgun (WGS) entry which is preliminary data.</text>
</comment>